<comment type="catalytic activity">
    <reaction evidence="13 14">
        <text>UDP-N-acetyl-alpha-D-muramate + L-alanine + ATP = UDP-N-acetyl-alpha-D-muramoyl-L-alanine + ADP + phosphate + H(+)</text>
        <dbReference type="Rhea" id="RHEA:23372"/>
        <dbReference type="ChEBI" id="CHEBI:15378"/>
        <dbReference type="ChEBI" id="CHEBI:30616"/>
        <dbReference type="ChEBI" id="CHEBI:43474"/>
        <dbReference type="ChEBI" id="CHEBI:57972"/>
        <dbReference type="ChEBI" id="CHEBI:70757"/>
        <dbReference type="ChEBI" id="CHEBI:83898"/>
        <dbReference type="ChEBI" id="CHEBI:456216"/>
        <dbReference type="EC" id="6.3.2.8"/>
    </reaction>
</comment>
<keyword evidence="5 14" id="KW-0436">Ligase</keyword>
<comment type="function">
    <text evidence="14">Cell wall formation.</text>
</comment>
<dbReference type="EMBL" id="DSMG01000176">
    <property type="protein sequence ID" value="HDX33126.1"/>
    <property type="molecule type" value="Genomic_DNA"/>
</dbReference>
<evidence type="ECO:0000256" key="6">
    <source>
        <dbReference type="ARBA" id="ARBA00022618"/>
    </source>
</evidence>
<dbReference type="Gene3D" id="3.40.50.720">
    <property type="entry name" value="NAD(P)-binding Rossmann-like Domain"/>
    <property type="match status" value="1"/>
</dbReference>
<dbReference type="GO" id="GO:0051301">
    <property type="term" value="P:cell division"/>
    <property type="evidence" value="ECO:0007669"/>
    <property type="project" value="UniProtKB-KW"/>
</dbReference>
<feature type="domain" description="Mur ligase C-terminal" evidence="17">
    <location>
        <begin position="331"/>
        <end position="459"/>
    </location>
</feature>
<dbReference type="GO" id="GO:0071555">
    <property type="term" value="P:cell wall organization"/>
    <property type="evidence" value="ECO:0007669"/>
    <property type="project" value="UniProtKB-KW"/>
</dbReference>
<comment type="pathway">
    <text evidence="2 14">Cell wall biogenesis; peptidoglycan biosynthesis.</text>
</comment>
<evidence type="ECO:0000256" key="13">
    <source>
        <dbReference type="ARBA" id="ARBA00047833"/>
    </source>
</evidence>
<feature type="domain" description="Mur ligase N-terminal catalytic" evidence="16">
    <location>
        <begin position="19"/>
        <end position="122"/>
    </location>
</feature>
<reference evidence="19" key="1">
    <citation type="journal article" date="2020" name="mSystems">
        <title>Genome- and Community-Level Interaction Insights into Carbon Utilization and Element Cycling Functions of Hydrothermarchaeota in Hydrothermal Sediment.</title>
        <authorList>
            <person name="Zhou Z."/>
            <person name="Liu Y."/>
            <person name="Xu W."/>
            <person name="Pan J."/>
            <person name="Luo Z.H."/>
            <person name="Li M."/>
        </authorList>
    </citation>
    <scope>NUCLEOTIDE SEQUENCE [LARGE SCALE GENOMIC DNA]</scope>
    <source>
        <strain evidence="19">SpSt-289</strain>
    </source>
</reference>
<protein>
    <recommendedName>
        <fullName evidence="3 14">UDP-N-acetylmuramate--L-alanine ligase</fullName>
        <ecNumber evidence="3 14">6.3.2.8</ecNumber>
    </recommendedName>
    <alternativeName>
        <fullName evidence="14">UDP-N-acetylmuramoyl-L-alanine synthetase</fullName>
    </alternativeName>
</protein>
<keyword evidence="15" id="KW-0812">Transmembrane</keyword>
<comment type="similarity">
    <text evidence="14">Belongs to the MurCDEF family.</text>
</comment>
<dbReference type="InterPro" id="IPR004101">
    <property type="entry name" value="Mur_ligase_C"/>
</dbReference>
<dbReference type="UniPathway" id="UPA00219"/>
<evidence type="ECO:0000256" key="1">
    <source>
        <dbReference type="ARBA" id="ARBA00004496"/>
    </source>
</evidence>
<comment type="subcellular location">
    <subcellularLocation>
        <location evidence="1 14">Cytoplasm</location>
    </subcellularLocation>
</comment>
<dbReference type="GO" id="GO:0008763">
    <property type="term" value="F:UDP-N-acetylmuramate-L-alanine ligase activity"/>
    <property type="evidence" value="ECO:0007669"/>
    <property type="project" value="UniProtKB-UniRule"/>
</dbReference>
<keyword evidence="7 14" id="KW-0547">Nucleotide-binding</keyword>
<dbReference type="EC" id="6.3.2.8" evidence="3 14"/>
<dbReference type="InterPro" id="IPR000713">
    <property type="entry name" value="Mur_ligase_N"/>
</dbReference>
<gene>
    <name evidence="14 19" type="primary">murC</name>
    <name evidence="19" type="ORF">ENQ20_16800</name>
</gene>
<evidence type="ECO:0000256" key="15">
    <source>
        <dbReference type="SAM" id="Phobius"/>
    </source>
</evidence>
<evidence type="ECO:0000256" key="5">
    <source>
        <dbReference type="ARBA" id="ARBA00022598"/>
    </source>
</evidence>
<feature type="binding site" evidence="14">
    <location>
        <begin position="129"/>
        <end position="135"/>
    </location>
    <ligand>
        <name>ATP</name>
        <dbReference type="ChEBI" id="CHEBI:30616"/>
    </ligand>
</feature>
<sequence>MAFNPWQTRLSNRDRSLRVHLIGIGGAGLSAIASVLLDMSLQVSGSDRQPGAPLQRLAEHGAQIVIGQRAENLTERPLAERPDVVLISSAVDAQNPERRAAEALGIPVVKRNEFLPALLAGRRVIAVAGTHGKTTTTAMTVQALRRGGIECGYIIGSEVPGLGNGAAGTAPEFVIEADEYDHMFLGLHPSIAVITNVEWDHPDCYPTPASFRRAFVQFTDNVDRNGLIVACSDDEGVRRVMAYALSRGPRWITYGLNETADLRARNVRSLPGQGVEADLVWWHAPKGKLELAVPGVHNVRNALAALAVGVSCGVSMDCALEALRSYQGSARRFEWKGEVGGVIVIDDYAHHPTEIEATLHAARRRYPDRRIWAVFQPHTFSRTQRMLYRMGESFDAADRVIVTDIYPAREIDDGSVHARELVAASPHPAIFYIGALEDVVAYLVEHVAPGDVVITLGAGDGYKVGEWLLERLRS</sequence>
<evidence type="ECO:0000259" key="18">
    <source>
        <dbReference type="Pfam" id="PF08245"/>
    </source>
</evidence>
<dbReference type="GO" id="GO:0008360">
    <property type="term" value="P:regulation of cell shape"/>
    <property type="evidence" value="ECO:0007669"/>
    <property type="project" value="UniProtKB-KW"/>
</dbReference>
<dbReference type="Pfam" id="PF01225">
    <property type="entry name" value="Mur_ligase"/>
    <property type="match status" value="1"/>
</dbReference>
<evidence type="ECO:0000259" key="17">
    <source>
        <dbReference type="Pfam" id="PF02875"/>
    </source>
</evidence>
<dbReference type="HAMAP" id="MF_00046">
    <property type="entry name" value="MurC"/>
    <property type="match status" value="1"/>
</dbReference>
<evidence type="ECO:0000256" key="10">
    <source>
        <dbReference type="ARBA" id="ARBA00022984"/>
    </source>
</evidence>
<accession>A0A7C1JM95</accession>
<dbReference type="Pfam" id="PF02875">
    <property type="entry name" value="Mur_ligase_C"/>
    <property type="match status" value="1"/>
</dbReference>
<keyword evidence="15" id="KW-1133">Transmembrane helix</keyword>
<evidence type="ECO:0000313" key="19">
    <source>
        <dbReference type="EMBL" id="HDX33126.1"/>
    </source>
</evidence>
<evidence type="ECO:0000256" key="14">
    <source>
        <dbReference type="HAMAP-Rule" id="MF_00046"/>
    </source>
</evidence>
<dbReference type="SUPFAM" id="SSF53244">
    <property type="entry name" value="MurD-like peptide ligases, peptide-binding domain"/>
    <property type="match status" value="1"/>
</dbReference>
<proteinExistence type="inferred from homology"/>
<dbReference type="InterPro" id="IPR050061">
    <property type="entry name" value="MurCDEF_pg_biosynth"/>
</dbReference>
<dbReference type="PANTHER" id="PTHR43445">
    <property type="entry name" value="UDP-N-ACETYLMURAMATE--L-ALANINE LIGASE-RELATED"/>
    <property type="match status" value="1"/>
</dbReference>
<dbReference type="Pfam" id="PF08245">
    <property type="entry name" value="Mur_ligase_M"/>
    <property type="match status" value="1"/>
</dbReference>
<dbReference type="GO" id="GO:0005737">
    <property type="term" value="C:cytoplasm"/>
    <property type="evidence" value="ECO:0007669"/>
    <property type="project" value="UniProtKB-SubCell"/>
</dbReference>
<keyword evidence="8 14" id="KW-0067">ATP-binding</keyword>
<evidence type="ECO:0000256" key="4">
    <source>
        <dbReference type="ARBA" id="ARBA00022490"/>
    </source>
</evidence>
<evidence type="ECO:0000256" key="12">
    <source>
        <dbReference type="ARBA" id="ARBA00023316"/>
    </source>
</evidence>
<evidence type="ECO:0000256" key="11">
    <source>
        <dbReference type="ARBA" id="ARBA00023306"/>
    </source>
</evidence>
<dbReference type="InterPro" id="IPR005758">
    <property type="entry name" value="UDP-N-AcMur_Ala_ligase_MurC"/>
</dbReference>
<dbReference type="SUPFAM" id="SSF53623">
    <property type="entry name" value="MurD-like peptide ligases, catalytic domain"/>
    <property type="match status" value="1"/>
</dbReference>
<name>A0A7C1JM95_9CHLR</name>
<keyword evidence="12 14" id="KW-0961">Cell wall biogenesis/degradation</keyword>
<dbReference type="PANTHER" id="PTHR43445:SF3">
    <property type="entry name" value="UDP-N-ACETYLMURAMATE--L-ALANINE LIGASE"/>
    <property type="match status" value="1"/>
</dbReference>
<dbReference type="GO" id="GO:0009252">
    <property type="term" value="P:peptidoglycan biosynthetic process"/>
    <property type="evidence" value="ECO:0007669"/>
    <property type="project" value="UniProtKB-UniRule"/>
</dbReference>
<dbReference type="Gene3D" id="3.90.190.20">
    <property type="entry name" value="Mur ligase, C-terminal domain"/>
    <property type="match status" value="1"/>
</dbReference>
<comment type="caution">
    <text evidence="19">The sequence shown here is derived from an EMBL/GenBank/DDBJ whole genome shotgun (WGS) entry which is preliminary data.</text>
</comment>
<evidence type="ECO:0000256" key="8">
    <source>
        <dbReference type="ARBA" id="ARBA00022840"/>
    </source>
</evidence>
<dbReference type="GO" id="GO:0005524">
    <property type="term" value="F:ATP binding"/>
    <property type="evidence" value="ECO:0007669"/>
    <property type="project" value="UniProtKB-UniRule"/>
</dbReference>
<dbReference type="InterPro" id="IPR036565">
    <property type="entry name" value="Mur-like_cat_sf"/>
</dbReference>
<keyword evidence="4 14" id="KW-0963">Cytoplasm</keyword>
<feature type="transmembrane region" description="Helical" evidence="15">
    <location>
        <begin position="21"/>
        <end position="41"/>
    </location>
</feature>
<dbReference type="InterPro" id="IPR013221">
    <property type="entry name" value="Mur_ligase_cen"/>
</dbReference>
<evidence type="ECO:0000259" key="16">
    <source>
        <dbReference type="Pfam" id="PF01225"/>
    </source>
</evidence>
<keyword evidence="11 14" id="KW-0131">Cell cycle</keyword>
<keyword evidence="9 14" id="KW-0133">Cell shape</keyword>
<dbReference type="NCBIfam" id="TIGR01082">
    <property type="entry name" value="murC"/>
    <property type="match status" value="1"/>
</dbReference>
<feature type="domain" description="Mur ligase central" evidence="18">
    <location>
        <begin position="127"/>
        <end position="308"/>
    </location>
</feature>
<keyword evidence="15" id="KW-0472">Membrane</keyword>
<dbReference type="AlphaFoldDB" id="A0A7C1JM95"/>
<evidence type="ECO:0000256" key="2">
    <source>
        <dbReference type="ARBA" id="ARBA00004752"/>
    </source>
</evidence>
<dbReference type="SUPFAM" id="SSF51984">
    <property type="entry name" value="MurCD N-terminal domain"/>
    <property type="match status" value="1"/>
</dbReference>
<evidence type="ECO:0000256" key="7">
    <source>
        <dbReference type="ARBA" id="ARBA00022741"/>
    </source>
</evidence>
<organism evidence="19">
    <name type="scientific">Caldilinea aerophila</name>
    <dbReference type="NCBI Taxonomy" id="133453"/>
    <lineage>
        <taxon>Bacteria</taxon>
        <taxon>Bacillati</taxon>
        <taxon>Chloroflexota</taxon>
        <taxon>Caldilineae</taxon>
        <taxon>Caldilineales</taxon>
        <taxon>Caldilineaceae</taxon>
        <taxon>Caldilinea</taxon>
    </lineage>
</organism>
<dbReference type="InterPro" id="IPR036615">
    <property type="entry name" value="Mur_ligase_C_dom_sf"/>
</dbReference>
<dbReference type="Gene3D" id="3.40.1190.10">
    <property type="entry name" value="Mur-like, catalytic domain"/>
    <property type="match status" value="1"/>
</dbReference>
<evidence type="ECO:0000256" key="3">
    <source>
        <dbReference type="ARBA" id="ARBA00012211"/>
    </source>
</evidence>
<keyword evidence="6 14" id="KW-0132">Cell division</keyword>
<keyword evidence="10 14" id="KW-0573">Peptidoglycan synthesis</keyword>
<evidence type="ECO:0000256" key="9">
    <source>
        <dbReference type="ARBA" id="ARBA00022960"/>
    </source>
</evidence>